<dbReference type="RefSeq" id="WP_099955987.1">
    <property type="nucleotide sequence ID" value="NZ_CP028843.1"/>
</dbReference>
<dbReference type="AlphaFoldDB" id="A0A2R4WRQ2"/>
<reference evidence="2 3" key="1">
    <citation type="submission" date="2018-04" db="EMBL/GenBank/DDBJ databases">
        <title>Methylobacterium sp. PR1016A genome.</title>
        <authorList>
            <person name="Park W."/>
        </authorList>
    </citation>
    <scope>NUCLEOTIDE SEQUENCE [LARGE SCALE GENOMIC DNA]</scope>
    <source>
        <strain evidence="2 3">PR1016A</strain>
    </source>
</reference>
<evidence type="ECO:0000313" key="2">
    <source>
        <dbReference type="EMBL" id="AWB24219.1"/>
    </source>
</evidence>
<dbReference type="KEGG" id="mee:DA075_27840"/>
<proteinExistence type="predicted"/>
<dbReference type="EMBL" id="CP028843">
    <property type="protein sequence ID" value="AWB24219.1"/>
    <property type="molecule type" value="Genomic_DNA"/>
</dbReference>
<evidence type="ECO:0000256" key="1">
    <source>
        <dbReference type="SAM" id="MobiDB-lite"/>
    </source>
</evidence>
<evidence type="ECO:0000313" key="3">
    <source>
        <dbReference type="Proteomes" id="UP000244755"/>
    </source>
</evidence>
<feature type="region of interest" description="Disordered" evidence="1">
    <location>
        <begin position="77"/>
        <end position="100"/>
    </location>
</feature>
<feature type="compositionally biased region" description="Basic and acidic residues" evidence="1">
    <location>
        <begin position="77"/>
        <end position="91"/>
    </location>
</feature>
<name>A0A2R4WRQ2_9HYPH</name>
<accession>A0A2R4WRQ2</accession>
<gene>
    <name evidence="2" type="ORF">DA075_27840</name>
</gene>
<protein>
    <submittedName>
        <fullName evidence="2">Uncharacterized protein</fullName>
    </submittedName>
</protein>
<dbReference type="Proteomes" id="UP000244755">
    <property type="component" value="Chromosome 1"/>
</dbReference>
<organism evidence="2 3">
    <name type="scientific">Methylobacterium currus</name>
    <dbReference type="NCBI Taxonomy" id="2051553"/>
    <lineage>
        <taxon>Bacteria</taxon>
        <taxon>Pseudomonadati</taxon>
        <taxon>Pseudomonadota</taxon>
        <taxon>Alphaproteobacteria</taxon>
        <taxon>Hyphomicrobiales</taxon>
        <taxon>Methylobacteriaceae</taxon>
        <taxon>Methylobacterium</taxon>
    </lineage>
</organism>
<feature type="region of interest" description="Disordered" evidence="1">
    <location>
        <begin position="1"/>
        <end position="23"/>
    </location>
</feature>
<keyword evidence="3" id="KW-1185">Reference proteome</keyword>
<sequence>MTTSHAEYARTCLERDDDGPPPGLRILSERRLVARVAHDCDGCNEAGGIRPDVPYAQVVELEGRRFAIRRYCLNGRCRPDDEPVPPRRSEPEWAPDELPF</sequence>